<name>A0A2T4MUI8_AERVE</name>
<dbReference type="Proteomes" id="UP000241986">
    <property type="component" value="Unassembled WGS sequence"/>
</dbReference>
<dbReference type="EMBL" id="PZKL01000060">
    <property type="protein sequence ID" value="PTH78240.1"/>
    <property type="molecule type" value="Genomic_DNA"/>
</dbReference>
<sequence>MSKSAINEGNFVEKYNELMRAVAENKDLLDLVKAKGPSHDYLVMPTHLMLCLADEGSYSSTVAELYQSKERFIEDEAWFNARYEIAETGDYPGAQKEYCPCWMVIRDKESGLCYRFDYERPCSYSRGMAKRVDNNTSPDDVPYVMLEAVESRPFISFQWKGKSMKEKPAALWSQNMYIYNNEEMDAMTFVEYNLAYGKFIKEAEGCASMEQLAIKIHGGNTYILVADERGEEPRYDLLIGKEKIEIRPPAPQTMQDLRENHDMVIWLARHEIAKRSDSFAPVREAQIVLAEKTMA</sequence>
<protein>
    <submittedName>
        <fullName evidence="1">Uncharacterized protein</fullName>
    </submittedName>
</protein>
<gene>
    <name evidence="1" type="ORF">DAA48_25905</name>
</gene>
<proteinExistence type="predicted"/>
<evidence type="ECO:0000313" key="1">
    <source>
        <dbReference type="EMBL" id="PTH78240.1"/>
    </source>
</evidence>
<comment type="caution">
    <text evidence="1">The sequence shown here is derived from an EMBL/GenBank/DDBJ whole genome shotgun (WGS) entry which is preliminary data.</text>
</comment>
<dbReference type="RefSeq" id="WP_107685247.1">
    <property type="nucleotide sequence ID" value="NZ_PZKL01000060.1"/>
</dbReference>
<organism evidence="1 2">
    <name type="scientific">Aeromonas veronii</name>
    <dbReference type="NCBI Taxonomy" id="654"/>
    <lineage>
        <taxon>Bacteria</taxon>
        <taxon>Pseudomonadati</taxon>
        <taxon>Pseudomonadota</taxon>
        <taxon>Gammaproteobacteria</taxon>
        <taxon>Aeromonadales</taxon>
        <taxon>Aeromonadaceae</taxon>
        <taxon>Aeromonas</taxon>
    </lineage>
</organism>
<dbReference type="AlphaFoldDB" id="A0A2T4MUI8"/>
<accession>A0A2T4MUI8</accession>
<evidence type="ECO:0000313" key="2">
    <source>
        <dbReference type="Proteomes" id="UP000241986"/>
    </source>
</evidence>
<reference evidence="1 2" key="1">
    <citation type="submission" date="2018-03" db="EMBL/GenBank/DDBJ databases">
        <title>Aeromonas veronii whole genome sequencing and analysis.</title>
        <authorList>
            <person name="Xie H."/>
            <person name="Liu T."/>
            <person name="Wang K."/>
        </authorList>
    </citation>
    <scope>NUCLEOTIDE SEQUENCE [LARGE SCALE GENOMIC DNA]</scope>
    <source>
        <strain evidence="1 2">XH.VA.1</strain>
    </source>
</reference>